<accession>A0ABT5VK87</accession>
<keyword evidence="2" id="KW-1185">Reference proteome</keyword>
<proteinExistence type="predicted"/>
<evidence type="ECO:0000313" key="2">
    <source>
        <dbReference type="Proteomes" id="UP001148125"/>
    </source>
</evidence>
<dbReference type="InterPro" id="IPR025573">
    <property type="entry name" value="YwpF"/>
</dbReference>
<protein>
    <submittedName>
        <fullName evidence="1">YwpF-like family protein</fullName>
    </submittedName>
</protein>
<evidence type="ECO:0000313" key="1">
    <source>
        <dbReference type="EMBL" id="MDE5415695.1"/>
    </source>
</evidence>
<name>A0ABT5VK87_9BACI</name>
<gene>
    <name evidence="1" type="ORF">N7Z68_20310</name>
</gene>
<dbReference type="Pfam" id="PF14183">
    <property type="entry name" value="YwpF"/>
    <property type="match status" value="1"/>
</dbReference>
<reference evidence="1" key="1">
    <citation type="submission" date="2024-05" db="EMBL/GenBank/DDBJ databases">
        <title>Alkalihalobacillus sp. strain MEB203 novel alkaliphilic bacterium from Lonar Lake, India.</title>
        <authorList>
            <person name="Joshi A."/>
            <person name="Thite S."/>
            <person name="Mengade P."/>
        </authorList>
    </citation>
    <scope>NUCLEOTIDE SEQUENCE</scope>
    <source>
        <strain evidence="1">MEB 203</strain>
    </source>
</reference>
<organism evidence="1 2">
    <name type="scientific">Alkalihalobacterium chitinilyticum</name>
    <dbReference type="NCBI Taxonomy" id="2980103"/>
    <lineage>
        <taxon>Bacteria</taxon>
        <taxon>Bacillati</taxon>
        <taxon>Bacillota</taxon>
        <taxon>Bacilli</taxon>
        <taxon>Bacillales</taxon>
        <taxon>Bacillaceae</taxon>
        <taxon>Alkalihalobacterium</taxon>
    </lineage>
</organism>
<dbReference type="Proteomes" id="UP001148125">
    <property type="component" value="Unassembled WGS sequence"/>
</dbReference>
<comment type="caution">
    <text evidence="1">The sequence shown here is derived from an EMBL/GenBank/DDBJ whole genome shotgun (WGS) entry which is preliminary data.</text>
</comment>
<dbReference type="EMBL" id="JAOTPO010000019">
    <property type="protein sequence ID" value="MDE5415695.1"/>
    <property type="molecule type" value="Genomic_DNA"/>
</dbReference>
<sequence>MKTYRLFSLRVLQPHEKGVSQVDIPLQDGLIIDMEDTAKKWLIDAVINQDGIGIFETCEKENGKLIIEAVITSENNYPATMVTKVRKITHLSNKVSILLDGLMAVRKDDIIDVILESIVDEGLTGDALLEEFKKRKATRGVEKIVENIYKQVNADEKLSFHSTEPSEK</sequence>
<dbReference type="RefSeq" id="WP_275120296.1">
    <property type="nucleotide sequence ID" value="NZ_JAOTPO010000019.1"/>
</dbReference>